<accession>A0ABR8DXY5</accession>
<dbReference type="RefSeq" id="WP_190944704.1">
    <property type="nucleotide sequence ID" value="NZ_JACJSI010000141.1"/>
</dbReference>
<sequence length="45" mass="5005">MIHGFMPLGVAQSQAFIEQQSEIEIVIRGFMPLGVALAQISRLNY</sequence>
<protein>
    <submittedName>
        <fullName evidence="1">Uncharacterized protein</fullName>
    </submittedName>
</protein>
<reference evidence="1 2" key="1">
    <citation type="journal article" date="2020" name="ISME J.">
        <title>Comparative genomics reveals insights into cyanobacterial evolution and habitat adaptation.</title>
        <authorList>
            <person name="Chen M.Y."/>
            <person name="Teng W.K."/>
            <person name="Zhao L."/>
            <person name="Hu C.X."/>
            <person name="Zhou Y.K."/>
            <person name="Han B.P."/>
            <person name="Song L.R."/>
            <person name="Shu W.S."/>
        </authorList>
    </citation>
    <scope>NUCLEOTIDE SEQUENCE [LARGE SCALE GENOMIC DNA]</scope>
    <source>
        <strain evidence="1 2">FACHB-838</strain>
    </source>
</reference>
<name>A0ABR8DXY5_9NOSO</name>
<keyword evidence="2" id="KW-1185">Reference proteome</keyword>
<dbReference type="Proteomes" id="UP000623440">
    <property type="component" value="Unassembled WGS sequence"/>
</dbReference>
<dbReference type="EMBL" id="JACJSI010000141">
    <property type="protein sequence ID" value="MBD2534190.1"/>
    <property type="molecule type" value="Genomic_DNA"/>
</dbReference>
<comment type="caution">
    <text evidence="1">The sequence shown here is derived from an EMBL/GenBank/DDBJ whole genome shotgun (WGS) entry which is preliminary data.</text>
</comment>
<organism evidence="1 2">
    <name type="scientific">Nostoc flagelliforme FACHB-838</name>
    <dbReference type="NCBI Taxonomy" id="2692904"/>
    <lineage>
        <taxon>Bacteria</taxon>
        <taxon>Bacillati</taxon>
        <taxon>Cyanobacteriota</taxon>
        <taxon>Cyanophyceae</taxon>
        <taxon>Nostocales</taxon>
        <taxon>Nostocaceae</taxon>
        <taxon>Nostoc</taxon>
    </lineage>
</organism>
<evidence type="ECO:0000313" key="1">
    <source>
        <dbReference type="EMBL" id="MBD2534190.1"/>
    </source>
</evidence>
<gene>
    <name evidence="1" type="ORF">H6G97_33550</name>
</gene>
<proteinExistence type="predicted"/>
<evidence type="ECO:0000313" key="2">
    <source>
        <dbReference type="Proteomes" id="UP000623440"/>
    </source>
</evidence>